<dbReference type="SMART" id="SM00506">
    <property type="entry name" value="A1pp"/>
    <property type="match status" value="1"/>
</dbReference>
<dbReference type="InterPro" id="IPR043472">
    <property type="entry name" value="Macro_dom-like"/>
</dbReference>
<keyword evidence="10" id="KW-0472">Membrane</keyword>
<evidence type="ECO:0000256" key="6">
    <source>
        <dbReference type="ARBA" id="ARBA00022771"/>
    </source>
</evidence>
<protein>
    <recommendedName>
        <fullName evidence="9">E3 ubiquitin-protein ligase</fullName>
        <ecNumber evidence="9">2.3.2.27</ecNumber>
    </recommendedName>
</protein>
<keyword evidence="5 9" id="KW-0479">Metal-binding</keyword>
<dbReference type="Pfam" id="PF18102">
    <property type="entry name" value="DTC"/>
    <property type="match status" value="1"/>
</dbReference>
<keyword evidence="10" id="KW-1133">Transmembrane helix</keyword>
<evidence type="ECO:0000313" key="13">
    <source>
        <dbReference type="EMBL" id="RMZ92835.1"/>
    </source>
</evidence>
<feature type="domain" description="RING-type" evidence="11">
    <location>
        <begin position="195"/>
        <end position="234"/>
    </location>
</feature>
<evidence type="ECO:0000259" key="12">
    <source>
        <dbReference type="PROSITE" id="PS51154"/>
    </source>
</evidence>
<evidence type="ECO:0000313" key="14">
    <source>
        <dbReference type="Proteomes" id="UP000276133"/>
    </source>
</evidence>
<dbReference type="PROSITE" id="PS50089">
    <property type="entry name" value="ZF_RING_2"/>
    <property type="match status" value="1"/>
</dbReference>
<feature type="domain" description="Macro" evidence="12">
    <location>
        <begin position="7"/>
        <end position="184"/>
    </location>
</feature>
<keyword evidence="14" id="KW-1185">Reference proteome</keyword>
<dbReference type="OrthoDB" id="527344at2759"/>
<dbReference type="SUPFAM" id="SSF52949">
    <property type="entry name" value="Macro domain-like"/>
    <property type="match status" value="1"/>
</dbReference>
<dbReference type="InterPro" id="IPR017907">
    <property type="entry name" value="Znf_RING_CS"/>
</dbReference>
<evidence type="ECO:0000256" key="7">
    <source>
        <dbReference type="ARBA" id="ARBA00022833"/>
    </source>
</evidence>
<dbReference type="STRING" id="10195.A0A3M7P0Y5"/>
<evidence type="ECO:0000256" key="1">
    <source>
        <dbReference type="ARBA" id="ARBA00000900"/>
    </source>
</evidence>
<dbReference type="EC" id="2.3.2.27" evidence="9"/>
<dbReference type="PROSITE" id="PS00518">
    <property type="entry name" value="ZF_RING_1"/>
    <property type="match status" value="1"/>
</dbReference>
<evidence type="ECO:0000256" key="3">
    <source>
        <dbReference type="ARBA" id="ARBA00009413"/>
    </source>
</evidence>
<comment type="catalytic activity">
    <reaction evidence="1 9">
        <text>S-ubiquitinyl-[E2 ubiquitin-conjugating enzyme]-L-cysteine + [acceptor protein]-L-lysine = [E2 ubiquitin-conjugating enzyme]-L-cysteine + N(6)-ubiquitinyl-[acceptor protein]-L-lysine.</text>
        <dbReference type="EC" id="2.3.2.27"/>
    </reaction>
</comment>
<dbReference type="SUPFAM" id="SSF57850">
    <property type="entry name" value="RING/U-box"/>
    <property type="match status" value="1"/>
</dbReference>
<dbReference type="CDD" id="cd09633">
    <property type="entry name" value="Deltex_C"/>
    <property type="match status" value="1"/>
</dbReference>
<feature type="transmembrane region" description="Helical" evidence="10">
    <location>
        <begin position="530"/>
        <end position="549"/>
    </location>
</feature>
<keyword evidence="6 8" id="KW-0863">Zinc-finger</keyword>
<dbReference type="PANTHER" id="PTHR12622">
    <property type="entry name" value="DELTEX-RELATED"/>
    <property type="match status" value="1"/>
</dbReference>
<evidence type="ECO:0000256" key="2">
    <source>
        <dbReference type="ARBA" id="ARBA00004906"/>
    </source>
</evidence>
<dbReference type="Gene3D" id="3.30.40.10">
    <property type="entry name" value="Zinc/RING finger domain, C3HC4 (zinc finger)"/>
    <property type="match status" value="1"/>
</dbReference>
<accession>A0A3M7P0Y5</accession>
<dbReference type="SMART" id="SM00184">
    <property type="entry name" value="RING"/>
    <property type="match status" value="1"/>
</dbReference>
<dbReference type="Pfam" id="PF01661">
    <property type="entry name" value="Macro"/>
    <property type="match status" value="1"/>
</dbReference>
<dbReference type="InterPro" id="IPR013083">
    <property type="entry name" value="Znf_RING/FYVE/PHD"/>
</dbReference>
<sequence>MTNFFEIEEYKEFNNKNVHLILLKADISLLINIDCIVNCTGPKFDHKSGVAKAITLGAGKNLEQEFKNYLSNNKFLKENDVFITPSFNLTQYKNILHVRSQNDSSSLRSIYDQLFRTCFDQLNFSSIAMPIIGTGEKGLALDVSVKPIIDSLNNISVSKNVQVIIVNNNNNQYSKCVEIIRKLMSAKNDEYDQECPICLEKIRNPKLLEICGHVFCQECIDQCFIIKKECPLCKQSYGLQIGNQPVGRMRNKRLDINLPGFDSSIKTIQIEYSFDGGIQGPEHPNPGVPYSGILRKAYLPDDSQGRHVLSLLERAFQQRLIFTIGQSRSNGRDNVITWNDIHHKTNISGGPTHFGYPDPNYIQRFLIIFFSKNKLSSEKMKNPFEFITDLYDYHFQYYRWFFHRRLIFSEISPESLKNDFKYNIFENNDSENVGKLVKQTSLIGFSFGLGVAPIKVIMMKEFQKKTFRQALPAAIGVVALGTGIGLAYGAIVNATSNFRGKKSDATNHVVATLATFPAMGVYARSNKIQWGILNSFVIAGFMAFLKYSYSGNFVGVNP</sequence>
<name>A0A3M7P0Y5_BRAPC</name>
<dbReference type="GO" id="GO:0008270">
    <property type="term" value="F:zinc ion binding"/>
    <property type="evidence" value="ECO:0007669"/>
    <property type="project" value="UniProtKB-KW"/>
</dbReference>
<evidence type="ECO:0000256" key="8">
    <source>
        <dbReference type="PROSITE-ProRule" id="PRU00175"/>
    </source>
</evidence>
<feature type="transmembrane region" description="Helical" evidence="10">
    <location>
        <begin position="470"/>
        <end position="493"/>
    </location>
</feature>
<dbReference type="GO" id="GO:0016567">
    <property type="term" value="P:protein ubiquitination"/>
    <property type="evidence" value="ECO:0007669"/>
    <property type="project" value="UniProtKB-UniRule"/>
</dbReference>
<keyword evidence="4 9" id="KW-0808">Transferase</keyword>
<dbReference type="Proteomes" id="UP000276133">
    <property type="component" value="Unassembled WGS sequence"/>
</dbReference>
<dbReference type="EMBL" id="REGN01014272">
    <property type="protein sequence ID" value="RMZ92835.1"/>
    <property type="molecule type" value="Genomic_DNA"/>
</dbReference>
<keyword evidence="9" id="KW-0963">Cytoplasm</keyword>
<evidence type="ECO:0000256" key="9">
    <source>
        <dbReference type="RuleBase" id="RU367105"/>
    </source>
</evidence>
<comment type="pathway">
    <text evidence="2 9">Protein modification; protein ubiquitination.</text>
</comment>
<keyword evidence="13" id="KW-0436">Ligase</keyword>
<evidence type="ECO:0000256" key="5">
    <source>
        <dbReference type="ARBA" id="ARBA00022723"/>
    </source>
</evidence>
<dbReference type="GO" id="GO:0007219">
    <property type="term" value="P:Notch signaling pathway"/>
    <property type="evidence" value="ECO:0007669"/>
    <property type="project" value="InterPro"/>
</dbReference>
<dbReference type="InterPro" id="IPR039399">
    <property type="entry name" value="Deltex_C_sf"/>
</dbReference>
<dbReference type="PROSITE" id="PS51154">
    <property type="entry name" value="MACRO"/>
    <property type="match status" value="1"/>
</dbReference>
<evidence type="ECO:0000256" key="10">
    <source>
        <dbReference type="SAM" id="Phobius"/>
    </source>
</evidence>
<dbReference type="UniPathway" id="UPA00143"/>
<dbReference type="Pfam" id="PF13923">
    <property type="entry name" value="zf-C3HC4_2"/>
    <property type="match status" value="1"/>
</dbReference>
<comment type="subcellular location">
    <subcellularLocation>
        <location evidence="9">Cytoplasm</location>
    </subcellularLocation>
</comment>
<keyword evidence="10" id="KW-0812">Transmembrane</keyword>
<reference evidence="13 14" key="1">
    <citation type="journal article" date="2018" name="Sci. Rep.">
        <title>Genomic signatures of local adaptation to the degree of environmental predictability in rotifers.</title>
        <authorList>
            <person name="Franch-Gras L."/>
            <person name="Hahn C."/>
            <person name="Garcia-Roger E.M."/>
            <person name="Carmona M.J."/>
            <person name="Serra M."/>
            <person name="Gomez A."/>
        </authorList>
    </citation>
    <scope>NUCLEOTIDE SEQUENCE [LARGE SCALE GENOMIC DNA]</scope>
    <source>
        <strain evidence="13">HYR1</strain>
    </source>
</reference>
<evidence type="ECO:0000259" key="11">
    <source>
        <dbReference type="PROSITE" id="PS50089"/>
    </source>
</evidence>
<dbReference type="Gene3D" id="3.40.220.10">
    <property type="entry name" value="Leucine Aminopeptidase, subunit E, domain 1"/>
    <property type="match status" value="1"/>
</dbReference>
<keyword evidence="7 9" id="KW-0862">Zinc</keyword>
<comment type="similarity">
    <text evidence="3 9">Belongs to the Deltex family.</text>
</comment>
<dbReference type="GO" id="GO:0061630">
    <property type="term" value="F:ubiquitin protein ligase activity"/>
    <property type="evidence" value="ECO:0007669"/>
    <property type="project" value="UniProtKB-UniRule"/>
</dbReference>
<dbReference type="GO" id="GO:0005737">
    <property type="term" value="C:cytoplasm"/>
    <property type="evidence" value="ECO:0007669"/>
    <property type="project" value="UniProtKB-SubCell"/>
</dbReference>
<feature type="non-terminal residue" evidence="13">
    <location>
        <position position="558"/>
    </location>
</feature>
<dbReference type="InterPro" id="IPR002589">
    <property type="entry name" value="Macro_dom"/>
</dbReference>
<evidence type="ECO:0000256" key="4">
    <source>
        <dbReference type="ARBA" id="ARBA00022679"/>
    </source>
</evidence>
<comment type="caution">
    <text evidence="13">The sequence shown here is derived from an EMBL/GenBank/DDBJ whole genome shotgun (WGS) entry which is preliminary data.</text>
</comment>
<dbReference type="GO" id="GO:0016874">
    <property type="term" value="F:ligase activity"/>
    <property type="evidence" value="ECO:0007669"/>
    <property type="project" value="UniProtKB-KW"/>
</dbReference>
<dbReference type="InterPro" id="IPR039396">
    <property type="entry name" value="Deltex_C"/>
</dbReference>
<dbReference type="InterPro" id="IPR039398">
    <property type="entry name" value="Deltex_fam"/>
</dbReference>
<dbReference type="AlphaFoldDB" id="A0A3M7P0Y5"/>
<dbReference type="InterPro" id="IPR001841">
    <property type="entry name" value="Znf_RING"/>
</dbReference>
<proteinExistence type="inferred from homology"/>
<organism evidence="13 14">
    <name type="scientific">Brachionus plicatilis</name>
    <name type="common">Marine rotifer</name>
    <name type="synonym">Brachionus muelleri</name>
    <dbReference type="NCBI Taxonomy" id="10195"/>
    <lineage>
        <taxon>Eukaryota</taxon>
        <taxon>Metazoa</taxon>
        <taxon>Spiralia</taxon>
        <taxon>Gnathifera</taxon>
        <taxon>Rotifera</taxon>
        <taxon>Eurotatoria</taxon>
        <taxon>Monogononta</taxon>
        <taxon>Pseudotrocha</taxon>
        <taxon>Ploima</taxon>
        <taxon>Brachionidae</taxon>
        <taxon>Brachionus</taxon>
    </lineage>
</organism>
<gene>
    <name evidence="13" type="ORF">BpHYR1_038682</name>
</gene>
<dbReference type="Gene3D" id="3.30.390.130">
    <property type="match status" value="1"/>
</dbReference>